<feature type="compositionally biased region" description="Acidic residues" evidence="1">
    <location>
        <begin position="47"/>
        <end position="56"/>
    </location>
</feature>
<feature type="compositionally biased region" description="Polar residues" evidence="1">
    <location>
        <begin position="67"/>
        <end position="76"/>
    </location>
</feature>
<name>A0A7R8UYR3_HERIL</name>
<dbReference type="GO" id="GO:0005739">
    <property type="term" value="C:mitochondrion"/>
    <property type="evidence" value="ECO:0007669"/>
    <property type="project" value="InterPro"/>
</dbReference>
<feature type="region of interest" description="Disordered" evidence="1">
    <location>
        <begin position="42"/>
        <end position="80"/>
    </location>
</feature>
<dbReference type="EMBL" id="LR899012">
    <property type="protein sequence ID" value="CAD7089599.1"/>
    <property type="molecule type" value="Genomic_DNA"/>
</dbReference>
<reference evidence="2 3" key="1">
    <citation type="submission" date="2020-11" db="EMBL/GenBank/DDBJ databases">
        <authorList>
            <person name="Wallbank WR R."/>
            <person name="Pardo Diaz C."/>
            <person name="Kozak K."/>
            <person name="Martin S."/>
            <person name="Jiggins C."/>
            <person name="Moest M."/>
            <person name="Warren A I."/>
            <person name="Generalovic N T."/>
            <person name="Byers J.R.P. K."/>
            <person name="Montejo-Kovacevich G."/>
            <person name="Yen C E."/>
        </authorList>
    </citation>
    <scope>NUCLEOTIDE SEQUENCE [LARGE SCALE GENOMIC DNA]</scope>
</reference>
<dbReference type="InterPro" id="IPR026193">
    <property type="entry name" value="NDUFV3"/>
</dbReference>
<protein>
    <recommendedName>
        <fullName evidence="4">NADH dehydrogenase [ubiquinone] flavoprotein 3, mitochondrial</fullName>
    </recommendedName>
</protein>
<sequence length="209" mass="23581">MPNPHLYLTKQLWNLSKYNLRRLFLTNFSSISTNICEVLSVSSGSGSDDEKEELCDPNDNRPVSEAGPNNNGSVSTERWAPLPVRDFPEDYNPTEFPNGVFTPPPAVQLKAFRSLSPAEISNSEIGKCLQYKNPEYFSFHRYSFYDVFLDNCELSKNGPKNVEDHPDECQQSEENPTTDGSDDHIDPNSSKDLSSCLLVPPLSHWEMNT</sequence>
<evidence type="ECO:0000256" key="1">
    <source>
        <dbReference type="SAM" id="MobiDB-lite"/>
    </source>
</evidence>
<evidence type="ECO:0008006" key="4">
    <source>
        <dbReference type="Google" id="ProtNLM"/>
    </source>
</evidence>
<accession>A0A7R8UYR3</accession>
<dbReference type="InParanoid" id="A0A7R8UYR3"/>
<dbReference type="AlphaFoldDB" id="A0A7R8UYR3"/>
<proteinExistence type="predicted"/>
<dbReference type="Proteomes" id="UP000594454">
    <property type="component" value="Chromosome 4"/>
</dbReference>
<feature type="region of interest" description="Disordered" evidence="1">
    <location>
        <begin position="159"/>
        <end position="195"/>
    </location>
</feature>
<dbReference type="Pfam" id="PF15880">
    <property type="entry name" value="NDUFV3"/>
    <property type="match status" value="1"/>
</dbReference>
<dbReference type="GO" id="GO:0045271">
    <property type="term" value="C:respiratory chain complex I"/>
    <property type="evidence" value="ECO:0007669"/>
    <property type="project" value="InterPro"/>
</dbReference>
<evidence type="ECO:0000313" key="3">
    <source>
        <dbReference type="Proteomes" id="UP000594454"/>
    </source>
</evidence>
<organism evidence="2 3">
    <name type="scientific">Hermetia illucens</name>
    <name type="common">Black soldier fly</name>
    <dbReference type="NCBI Taxonomy" id="343691"/>
    <lineage>
        <taxon>Eukaryota</taxon>
        <taxon>Metazoa</taxon>
        <taxon>Ecdysozoa</taxon>
        <taxon>Arthropoda</taxon>
        <taxon>Hexapoda</taxon>
        <taxon>Insecta</taxon>
        <taxon>Pterygota</taxon>
        <taxon>Neoptera</taxon>
        <taxon>Endopterygota</taxon>
        <taxon>Diptera</taxon>
        <taxon>Brachycera</taxon>
        <taxon>Stratiomyomorpha</taxon>
        <taxon>Stratiomyidae</taxon>
        <taxon>Hermetiinae</taxon>
        <taxon>Hermetia</taxon>
    </lineage>
</organism>
<evidence type="ECO:0000313" key="2">
    <source>
        <dbReference type="EMBL" id="CAD7089599.1"/>
    </source>
</evidence>
<gene>
    <name evidence="2" type="ORF">HERILL_LOCUS12138</name>
</gene>
<keyword evidence="3" id="KW-1185">Reference proteome</keyword>